<dbReference type="EMBL" id="JAGGKG010000009">
    <property type="protein sequence ID" value="MBP1905495.1"/>
    <property type="molecule type" value="Genomic_DNA"/>
</dbReference>
<evidence type="ECO:0000313" key="1">
    <source>
        <dbReference type="EMBL" id="MBP1905495.1"/>
    </source>
</evidence>
<comment type="caution">
    <text evidence="1">The sequence shown here is derived from an EMBL/GenBank/DDBJ whole genome shotgun (WGS) entry which is preliminary data.</text>
</comment>
<accession>A0ABS4FSE6</accession>
<dbReference type="Proteomes" id="UP001519272">
    <property type="component" value="Unassembled WGS sequence"/>
</dbReference>
<proteinExistence type="predicted"/>
<keyword evidence="2" id="KW-1185">Reference proteome</keyword>
<sequence>MEIVNVVELYDGLDVVGEVGRYEFKAIKVGRTSVLRADLNPQETWLSIEKVERVGRELQVSRGTEAMEMLFSVPGHLTIDEIAAMSAVDLLVYLSKAGSLTTRQGESVLL</sequence>
<reference evidence="1 2" key="1">
    <citation type="submission" date="2021-03" db="EMBL/GenBank/DDBJ databases">
        <title>Genomic Encyclopedia of Type Strains, Phase IV (KMG-IV): sequencing the most valuable type-strain genomes for metagenomic binning, comparative biology and taxonomic classification.</title>
        <authorList>
            <person name="Goeker M."/>
        </authorList>
    </citation>
    <scope>NUCLEOTIDE SEQUENCE [LARGE SCALE GENOMIC DNA]</scope>
    <source>
        <strain evidence="1 2">DSM 14349</strain>
    </source>
</reference>
<name>A0ABS4FSE6_9BACL</name>
<evidence type="ECO:0000313" key="2">
    <source>
        <dbReference type="Proteomes" id="UP001519272"/>
    </source>
</evidence>
<organism evidence="1 2">
    <name type="scientific">Paenibacillus turicensis</name>
    <dbReference type="NCBI Taxonomy" id="160487"/>
    <lineage>
        <taxon>Bacteria</taxon>
        <taxon>Bacillati</taxon>
        <taxon>Bacillota</taxon>
        <taxon>Bacilli</taxon>
        <taxon>Bacillales</taxon>
        <taxon>Paenibacillaceae</taxon>
        <taxon>Paenibacillus</taxon>
    </lineage>
</organism>
<protein>
    <submittedName>
        <fullName evidence="1">Uncharacterized protein</fullName>
    </submittedName>
</protein>
<dbReference type="RefSeq" id="WP_210089129.1">
    <property type="nucleotide sequence ID" value="NZ_JAGGKG010000009.1"/>
</dbReference>
<gene>
    <name evidence="1" type="ORF">J2Z32_002125</name>
</gene>